<dbReference type="EMBL" id="QUOU01000001">
    <property type="protein sequence ID" value="REL26258.1"/>
    <property type="molecule type" value="Genomic_DNA"/>
</dbReference>
<dbReference type="Proteomes" id="UP000256478">
    <property type="component" value="Unassembled WGS sequence"/>
</dbReference>
<comment type="caution">
    <text evidence="1">The sequence shown here is derived from an EMBL/GenBank/DDBJ whole genome shotgun (WGS) entry which is preliminary data.</text>
</comment>
<dbReference type="AlphaFoldDB" id="A0A3E0TP27"/>
<evidence type="ECO:0000313" key="2">
    <source>
        <dbReference type="Proteomes" id="UP000256478"/>
    </source>
</evidence>
<accession>A0A3E0TP27</accession>
<dbReference type="RefSeq" id="WP_116007379.1">
    <property type="nucleotide sequence ID" value="NZ_QUOU01000001.1"/>
</dbReference>
<dbReference type="OrthoDB" id="2339610at2"/>
<sequence>MSKVGIFWYVQRKLIYKCTLASSQVADELGLIDAPFTHLEEWEEQKLYRKFSLSLEETEYQQYPRGRVVFDTKDNRAKVFIDKSIFSRGVCDDICGAFQLDATQVKWFSDPHYRVFGADAIKD</sequence>
<protein>
    <submittedName>
        <fullName evidence="1">Uncharacterized protein</fullName>
    </submittedName>
</protein>
<organism evidence="1 2">
    <name type="scientific">Thalassotalea euphylliae</name>
    <dbReference type="NCBI Taxonomy" id="1655234"/>
    <lineage>
        <taxon>Bacteria</taxon>
        <taxon>Pseudomonadati</taxon>
        <taxon>Pseudomonadota</taxon>
        <taxon>Gammaproteobacteria</taxon>
        <taxon>Alteromonadales</taxon>
        <taxon>Colwelliaceae</taxon>
        <taxon>Thalassotalea</taxon>
    </lineage>
</organism>
<name>A0A3E0TP27_9GAMM</name>
<reference evidence="1 2" key="1">
    <citation type="submission" date="2018-08" db="EMBL/GenBank/DDBJ databases">
        <title>Thalassotalea euphylliae genome.</title>
        <authorList>
            <person name="Summers S."/>
            <person name="Rice S.A."/>
            <person name="Freckelton M.L."/>
            <person name="Nedved B.T."/>
            <person name="Hadfield M.G."/>
        </authorList>
    </citation>
    <scope>NUCLEOTIDE SEQUENCE [LARGE SCALE GENOMIC DNA]</scope>
    <source>
        <strain evidence="1 2">H1</strain>
    </source>
</reference>
<proteinExistence type="predicted"/>
<gene>
    <name evidence="1" type="ORF">DXX93_06440</name>
</gene>
<evidence type="ECO:0000313" key="1">
    <source>
        <dbReference type="EMBL" id="REL26258.1"/>
    </source>
</evidence>